<dbReference type="PANTHER" id="PTHR10851:SF0">
    <property type="entry name" value="PYRIDOXINE-5'-PHOSPHATE OXIDASE"/>
    <property type="match status" value="1"/>
</dbReference>
<protein>
    <recommendedName>
        <fullName evidence="6">Pyridoxamine 5'-phosphate oxidase N-terminal domain-containing protein</fullName>
    </recommendedName>
</protein>
<evidence type="ECO:0000313" key="7">
    <source>
        <dbReference type="EMBL" id="PWN55482.1"/>
    </source>
</evidence>
<dbReference type="SUPFAM" id="SSF50475">
    <property type="entry name" value="FMN-binding split barrel"/>
    <property type="match status" value="1"/>
</dbReference>
<dbReference type="AlphaFoldDB" id="A0A363UJ77"/>
<keyword evidence="2" id="KW-0285">Flavoprotein</keyword>
<dbReference type="Proteomes" id="UP000251800">
    <property type="component" value="Unassembled WGS sequence"/>
</dbReference>
<evidence type="ECO:0000259" key="6">
    <source>
        <dbReference type="Pfam" id="PF01243"/>
    </source>
</evidence>
<feature type="domain" description="Pyridoxamine 5'-phosphate oxidase N-terminal" evidence="6">
    <location>
        <begin position="29"/>
        <end position="140"/>
    </location>
</feature>
<reference evidence="7 8" key="1">
    <citation type="submission" date="2018-05" db="EMBL/GenBank/DDBJ databases">
        <title>Abyssibacter profundi OUC007T gen. nov., sp. nov, a marine bacterium isolated from seawater of the Mariana Trench.</title>
        <authorList>
            <person name="Zhou S."/>
        </authorList>
    </citation>
    <scope>NUCLEOTIDE SEQUENCE [LARGE SCALE GENOMIC DNA]</scope>
    <source>
        <strain evidence="7 8">OUC007</strain>
    </source>
</reference>
<proteinExistence type="predicted"/>
<keyword evidence="3" id="KW-0288">FMN</keyword>
<dbReference type="Pfam" id="PF01243">
    <property type="entry name" value="PNPOx_N"/>
    <property type="match status" value="1"/>
</dbReference>
<feature type="coiled-coil region" evidence="5">
    <location>
        <begin position="1"/>
        <end position="28"/>
    </location>
</feature>
<keyword evidence="4" id="KW-0560">Oxidoreductase</keyword>
<keyword evidence="5" id="KW-0175">Coiled coil</keyword>
<dbReference type="RefSeq" id="WP_109720720.1">
    <property type="nucleotide sequence ID" value="NZ_QEQK01000010.1"/>
</dbReference>
<dbReference type="GO" id="GO:0004733">
    <property type="term" value="F:pyridoxamine phosphate oxidase activity"/>
    <property type="evidence" value="ECO:0007669"/>
    <property type="project" value="InterPro"/>
</dbReference>
<organism evidence="7 8">
    <name type="scientific">Abyssibacter profundi</name>
    <dbReference type="NCBI Taxonomy" id="2182787"/>
    <lineage>
        <taxon>Bacteria</taxon>
        <taxon>Pseudomonadati</taxon>
        <taxon>Pseudomonadota</taxon>
        <taxon>Gammaproteobacteria</taxon>
        <taxon>Chromatiales</taxon>
        <taxon>Oceanococcaceae</taxon>
        <taxon>Abyssibacter</taxon>
    </lineage>
</organism>
<evidence type="ECO:0000256" key="2">
    <source>
        <dbReference type="ARBA" id="ARBA00022630"/>
    </source>
</evidence>
<evidence type="ECO:0000256" key="1">
    <source>
        <dbReference type="ARBA" id="ARBA00001917"/>
    </source>
</evidence>
<evidence type="ECO:0000256" key="5">
    <source>
        <dbReference type="SAM" id="Coils"/>
    </source>
</evidence>
<evidence type="ECO:0000256" key="3">
    <source>
        <dbReference type="ARBA" id="ARBA00022643"/>
    </source>
</evidence>
<evidence type="ECO:0000313" key="8">
    <source>
        <dbReference type="Proteomes" id="UP000251800"/>
    </source>
</evidence>
<dbReference type="EMBL" id="QEQK01000010">
    <property type="protein sequence ID" value="PWN55482.1"/>
    <property type="molecule type" value="Genomic_DNA"/>
</dbReference>
<evidence type="ECO:0000256" key="4">
    <source>
        <dbReference type="ARBA" id="ARBA00023002"/>
    </source>
</evidence>
<dbReference type="Gene3D" id="2.30.110.10">
    <property type="entry name" value="Electron Transport, Fmn-binding Protein, Chain A"/>
    <property type="match status" value="1"/>
</dbReference>
<sequence>MNESLQTVAALVGELARLRREAERAGETDVDTGVLATVTADGRPTARTINVHFAPDHQIVFFVNRGSEKGVALQGNAAVALCLFWKASRVQVTLDAQARELGAQAADQIWASRDRNTQLLALVAARYPGADAQTLKREFESARRSLSFERVPRPESWAAYVLDLERVSVWRANWPQSGQRRLFQVDGDQVSAMEAPPY</sequence>
<dbReference type="InterPro" id="IPR000659">
    <property type="entry name" value="Pyridox_Oxase"/>
</dbReference>
<gene>
    <name evidence="7" type="ORF">DEH80_11855</name>
</gene>
<dbReference type="GO" id="GO:0008615">
    <property type="term" value="P:pyridoxine biosynthetic process"/>
    <property type="evidence" value="ECO:0007669"/>
    <property type="project" value="InterPro"/>
</dbReference>
<dbReference type="OrthoDB" id="9780392at2"/>
<name>A0A363UJ77_9GAMM</name>
<dbReference type="InterPro" id="IPR012349">
    <property type="entry name" value="Split_barrel_FMN-bd"/>
</dbReference>
<dbReference type="InterPro" id="IPR011576">
    <property type="entry name" value="Pyridox_Oxase_N"/>
</dbReference>
<keyword evidence="8" id="KW-1185">Reference proteome</keyword>
<comment type="cofactor">
    <cofactor evidence="1">
        <name>FMN</name>
        <dbReference type="ChEBI" id="CHEBI:58210"/>
    </cofactor>
</comment>
<comment type="caution">
    <text evidence="7">The sequence shown here is derived from an EMBL/GenBank/DDBJ whole genome shotgun (WGS) entry which is preliminary data.</text>
</comment>
<dbReference type="GO" id="GO:0010181">
    <property type="term" value="F:FMN binding"/>
    <property type="evidence" value="ECO:0007669"/>
    <property type="project" value="InterPro"/>
</dbReference>
<dbReference type="PANTHER" id="PTHR10851">
    <property type="entry name" value="PYRIDOXINE-5-PHOSPHATE OXIDASE"/>
    <property type="match status" value="1"/>
</dbReference>
<accession>A0A363UJ77</accession>